<organism evidence="3 4">
    <name type="scientific">Actinokineospora guangxiensis</name>
    <dbReference type="NCBI Taxonomy" id="1490288"/>
    <lineage>
        <taxon>Bacteria</taxon>
        <taxon>Bacillati</taxon>
        <taxon>Actinomycetota</taxon>
        <taxon>Actinomycetes</taxon>
        <taxon>Pseudonocardiales</taxon>
        <taxon>Pseudonocardiaceae</taxon>
        <taxon>Actinokineospora</taxon>
    </lineage>
</organism>
<dbReference type="SUPFAM" id="SSF56112">
    <property type="entry name" value="Protein kinase-like (PK-like)"/>
    <property type="match status" value="1"/>
</dbReference>
<feature type="region of interest" description="Disordered" evidence="1">
    <location>
        <begin position="1"/>
        <end position="26"/>
    </location>
</feature>
<name>A0ABW0EEG2_9PSEU</name>
<dbReference type="RefSeq" id="WP_378243068.1">
    <property type="nucleotide sequence ID" value="NZ_JBHSKF010000001.1"/>
</dbReference>
<proteinExistence type="predicted"/>
<dbReference type="InterPro" id="IPR011009">
    <property type="entry name" value="Kinase-like_dom_sf"/>
</dbReference>
<evidence type="ECO:0000259" key="2">
    <source>
        <dbReference type="Pfam" id="PF01636"/>
    </source>
</evidence>
<accession>A0ABW0EEG2</accession>
<keyword evidence="4" id="KW-1185">Reference proteome</keyword>
<dbReference type="Pfam" id="PF01636">
    <property type="entry name" value="APH"/>
    <property type="match status" value="1"/>
</dbReference>
<dbReference type="InterPro" id="IPR002575">
    <property type="entry name" value="Aminoglycoside_PTrfase"/>
</dbReference>
<evidence type="ECO:0000313" key="3">
    <source>
        <dbReference type="EMBL" id="MFC5285797.1"/>
    </source>
</evidence>
<reference evidence="4" key="1">
    <citation type="journal article" date="2019" name="Int. J. Syst. Evol. Microbiol.">
        <title>The Global Catalogue of Microorganisms (GCM) 10K type strain sequencing project: providing services to taxonomists for standard genome sequencing and annotation.</title>
        <authorList>
            <consortium name="The Broad Institute Genomics Platform"/>
            <consortium name="The Broad Institute Genome Sequencing Center for Infectious Disease"/>
            <person name="Wu L."/>
            <person name="Ma J."/>
        </authorList>
    </citation>
    <scope>NUCLEOTIDE SEQUENCE [LARGE SCALE GENOMIC DNA]</scope>
    <source>
        <strain evidence="4">CCUG 59778</strain>
    </source>
</reference>
<comment type="caution">
    <text evidence="3">The sequence shown here is derived from an EMBL/GenBank/DDBJ whole genome shotgun (WGS) entry which is preliminary data.</text>
</comment>
<sequence length="318" mass="33488">MPETASSSTGSPSTGSPGSPSTGWTSAGWRAEAVAWLDAALAARGARRTGEVEQPRVRPWATVLTAPTTAGRVWLKASGQDTAFEAGLYLVLREVAAEWVLDPIGVDAERGWVLLPDGGPSLGAVDGLADALVRYARLQRRLFPHVDRLLAAGVSDMRPAAMPQRLEQAVSAVRGELPGAFTDGTAAALVADWSAELAASSLPPSLDHNDLHPENVLLSGRFYDWGDSVVAHPFAAALHPLGVIRAELGDTAADTARDRYLAEFADHATPAALRAELALACRLGIVARTLTWARAAGTGPSDFADAPRLTLLALLERR</sequence>
<evidence type="ECO:0000313" key="4">
    <source>
        <dbReference type="Proteomes" id="UP001596157"/>
    </source>
</evidence>
<dbReference type="EMBL" id="JBHSKF010000001">
    <property type="protein sequence ID" value="MFC5285797.1"/>
    <property type="molecule type" value="Genomic_DNA"/>
</dbReference>
<gene>
    <name evidence="3" type="ORF">ACFPM7_01925</name>
</gene>
<feature type="domain" description="Aminoglycoside phosphotransferase" evidence="2">
    <location>
        <begin position="126"/>
        <end position="261"/>
    </location>
</feature>
<protein>
    <submittedName>
        <fullName evidence="3">Phosphotransferase</fullName>
    </submittedName>
</protein>
<dbReference type="Proteomes" id="UP001596157">
    <property type="component" value="Unassembled WGS sequence"/>
</dbReference>
<evidence type="ECO:0000256" key="1">
    <source>
        <dbReference type="SAM" id="MobiDB-lite"/>
    </source>
</evidence>